<evidence type="ECO:0000313" key="7">
    <source>
        <dbReference type="Proteomes" id="UP000267251"/>
    </source>
</evidence>
<comment type="similarity">
    <text evidence="1 4">Belongs to the short-chain dehydrogenases/reductases (SDR) family.</text>
</comment>
<dbReference type="InterPro" id="IPR036291">
    <property type="entry name" value="NAD(P)-bd_dom_sf"/>
</dbReference>
<dbReference type="PRINTS" id="PR00080">
    <property type="entry name" value="SDRFAMILY"/>
</dbReference>
<proteinExistence type="inferred from homology"/>
<evidence type="ECO:0000256" key="4">
    <source>
        <dbReference type="RuleBase" id="RU000363"/>
    </source>
</evidence>
<evidence type="ECO:0000256" key="2">
    <source>
        <dbReference type="ARBA" id="ARBA00022857"/>
    </source>
</evidence>
<sequence>MSAQKVIIVTGASMGLGKATAKALLERGARVVGFARSAEALWDLAHSLPQEVQTHFLPVPGDITRGEDVARLLEQTRSRFGGQLDGIVHNAGTLGGIERVADVSVQAWKHVFDVNVFSILDLTQRALPLLRTSGGRVLVVSSGAATHAYTGWSSYSASKAAANMLVQSIAAEEPRITALAIRPGVLDTGMQDYIRREGKEVMKPSEYAKFTGLKADGKLGSPDLVAKVLSRLVLTADQELNGGFYNWTDEALEPYVM</sequence>
<dbReference type="PANTHER" id="PTHR43008">
    <property type="entry name" value="BENZIL REDUCTASE"/>
    <property type="match status" value="1"/>
</dbReference>
<dbReference type="InterPro" id="IPR057326">
    <property type="entry name" value="KR_dom"/>
</dbReference>
<evidence type="ECO:0000259" key="5">
    <source>
        <dbReference type="SMART" id="SM00822"/>
    </source>
</evidence>
<evidence type="ECO:0000256" key="3">
    <source>
        <dbReference type="ARBA" id="ARBA00023002"/>
    </source>
</evidence>
<dbReference type="PRINTS" id="PR00081">
    <property type="entry name" value="GDHRDH"/>
</dbReference>
<dbReference type="GO" id="GO:0016616">
    <property type="term" value="F:oxidoreductase activity, acting on the CH-OH group of donors, NAD or NADP as acceptor"/>
    <property type="evidence" value="ECO:0007669"/>
    <property type="project" value="UniProtKB-ARBA"/>
</dbReference>
<dbReference type="Pfam" id="PF00106">
    <property type="entry name" value="adh_short"/>
    <property type="match status" value="1"/>
</dbReference>
<evidence type="ECO:0000256" key="1">
    <source>
        <dbReference type="ARBA" id="ARBA00006484"/>
    </source>
</evidence>
<dbReference type="PANTHER" id="PTHR43008:SF8">
    <property type="entry name" value="BENZIL REDUCTASE ((S)-BENZOIN FORMING) IRC24"/>
    <property type="match status" value="1"/>
</dbReference>
<gene>
    <name evidence="6" type="ORF">BJ684DRAFT_20757</name>
</gene>
<dbReference type="EMBL" id="KZ988229">
    <property type="protein sequence ID" value="RKP12719.1"/>
    <property type="molecule type" value="Genomic_DNA"/>
</dbReference>
<accession>A0A4V1IXY9</accession>
<dbReference type="OrthoDB" id="153074at2759"/>
<dbReference type="PROSITE" id="PS00061">
    <property type="entry name" value="ADH_SHORT"/>
    <property type="match status" value="1"/>
</dbReference>
<dbReference type="InterPro" id="IPR020904">
    <property type="entry name" value="Sc_DH/Rdtase_CS"/>
</dbReference>
<feature type="domain" description="Ketoreductase" evidence="5">
    <location>
        <begin position="5"/>
        <end position="188"/>
    </location>
</feature>
<dbReference type="Gene3D" id="3.40.50.720">
    <property type="entry name" value="NAD(P)-binding Rossmann-like Domain"/>
    <property type="match status" value="1"/>
</dbReference>
<name>A0A4V1IXY9_9FUNG</name>
<protein>
    <recommendedName>
        <fullName evidence="5">Ketoreductase domain-containing protein</fullName>
    </recommendedName>
</protein>
<dbReference type="SMART" id="SM00822">
    <property type="entry name" value="PKS_KR"/>
    <property type="match status" value="1"/>
</dbReference>
<organism evidence="6 7">
    <name type="scientific">Piptocephalis cylindrospora</name>
    <dbReference type="NCBI Taxonomy" id="1907219"/>
    <lineage>
        <taxon>Eukaryota</taxon>
        <taxon>Fungi</taxon>
        <taxon>Fungi incertae sedis</taxon>
        <taxon>Zoopagomycota</taxon>
        <taxon>Zoopagomycotina</taxon>
        <taxon>Zoopagomycetes</taxon>
        <taxon>Zoopagales</taxon>
        <taxon>Piptocephalidaceae</taxon>
        <taxon>Piptocephalis</taxon>
    </lineage>
</organism>
<reference evidence="7" key="1">
    <citation type="journal article" date="2018" name="Nat. Microbiol.">
        <title>Leveraging single-cell genomics to expand the fungal tree of life.</title>
        <authorList>
            <person name="Ahrendt S.R."/>
            <person name="Quandt C.A."/>
            <person name="Ciobanu D."/>
            <person name="Clum A."/>
            <person name="Salamov A."/>
            <person name="Andreopoulos B."/>
            <person name="Cheng J.F."/>
            <person name="Woyke T."/>
            <person name="Pelin A."/>
            <person name="Henrissat B."/>
            <person name="Reynolds N.K."/>
            <person name="Benny G.L."/>
            <person name="Smith M.E."/>
            <person name="James T.Y."/>
            <person name="Grigoriev I.V."/>
        </authorList>
    </citation>
    <scope>NUCLEOTIDE SEQUENCE [LARGE SCALE GENOMIC DNA]</scope>
</reference>
<keyword evidence="2" id="KW-0521">NADP</keyword>
<dbReference type="SUPFAM" id="SSF51735">
    <property type="entry name" value="NAD(P)-binding Rossmann-fold domains"/>
    <property type="match status" value="1"/>
</dbReference>
<keyword evidence="7" id="KW-1185">Reference proteome</keyword>
<dbReference type="AlphaFoldDB" id="A0A4V1IXY9"/>
<evidence type="ECO:0000313" key="6">
    <source>
        <dbReference type="EMBL" id="RKP12719.1"/>
    </source>
</evidence>
<keyword evidence="3" id="KW-0560">Oxidoreductase</keyword>
<dbReference type="Proteomes" id="UP000267251">
    <property type="component" value="Unassembled WGS sequence"/>
</dbReference>
<dbReference type="InterPro" id="IPR002347">
    <property type="entry name" value="SDR_fam"/>
</dbReference>
<dbReference type="GO" id="GO:0050664">
    <property type="term" value="F:oxidoreductase activity, acting on NAD(P)H, oxygen as acceptor"/>
    <property type="evidence" value="ECO:0007669"/>
    <property type="project" value="TreeGrafter"/>
</dbReference>